<evidence type="ECO:0000313" key="8">
    <source>
        <dbReference type="Proteomes" id="UP001180845"/>
    </source>
</evidence>
<dbReference type="PRINTS" id="PR00834">
    <property type="entry name" value="PROTEASES2C"/>
</dbReference>
<evidence type="ECO:0000256" key="2">
    <source>
        <dbReference type="ARBA" id="ARBA00022670"/>
    </source>
</evidence>
<proteinExistence type="inferred from homology"/>
<dbReference type="RefSeq" id="WP_310271779.1">
    <property type="nucleotide sequence ID" value="NZ_JAVDXW010000001.1"/>
</dbReference>
<dbReference type="Pfam" id="PF13365">
    <property type="entry name" value="Trypsin_2"/>
    <property type="match status" value="1"/>
</dbReference>
<dbReference type="PROSITE" id="PS50106">
    <property type="entry name" value="PDZ"/>
    <property type="match status" value="1"/>
</dbReference>
<feature type="compositionally biased region" description="Gly residues" evidence="4">
    <location>
        <begin position="116"/>
        <end position="126"/>
    </location>
</feature>
<reference evidence="7" key="1">
    <citation type="submission" date="2023-07" db="EMBL/GenBank/DDBJ databases">
        <title>Sequencing the genomes of 1000 actinobacteria strains.</title>
        <authorList>
            <person name="Klenk H.-P."/>
        </authorList>
    </citation>
    <scope>NUCLEOTIDE SEQUENCE</scope>
    <source>
        <strain evidence="7">DSM 45977</strain>
    </source>
</reference>
<feature type="compositionally biased region" description="Low complexity" evidence="4">
    <location>
        <begin position="91"/>
        <end position="115"/>
    </location>
</feature>
<evidence type="ECO:0000313" key="7">
    <source>
        <dbReference type="EMBL" id="MDR7301388.1"/>
    </source>
</evidence>
<dbReference type="InterPro" id="IPR009003">
    <property type="entry name" value="Peptidase_S1_PA"/>
</dbReference>
<dbReference type="Proteomes" id="UP001180845">
    <property type="component" value="Unassembled WGS sequence"/>
</dbReference>
<dbReference type="PANTHER" id="PTHR43343:SF3">
    <property type="entry name" value="PROTEASE DO-LIKE 8, CHLOROPLASTIC"/>
    <property type="match status" value="1"/>
</dbReference>
<accession>A0AAE3ZCZ9</accession>
<feature type="domain" description="PDZ" evidence="6">
    <location>
        <begin position="406"/>
        <end position="487"/>
    </location>
</feature>
<dbReference type="Gene3D" id="2.30.42.10">
    <property type="match status" value="1"/>
</dbReference>
<feature type="compositionally biased region" description="Polar residues" evidence="4">
    <location>
        <begin position="19"/>
        <end position="28"/>
    </location>
</feature>
<dbReference type="SUPFAM" id="SSF50156">
    <property type="entry name" value="PDZ domain-like"/>
    <property type="match status" value="1"/>
</dbReference>
<dbReference type="Pfam" id="PF13180">
    <property type="entry name" value="PDZ_2"/>
    <property type="match status" value="1"/>
</dbReference>
<evidence type="ECO:0000259" key="6">
    <source>
        <dbReference type="PROSITE" id="PS50106"/>
    </source>
</evidence>
<evidence type="ECO:0000256" key="5">
    <source>
        <dbReference type="SAM" id="Phobius"/>
    </source>
</evidence>
<dbReference type="Gene3D" id="2.40.10.10">
    <property type="entry name" value="Trypsin-like serine proteases"/>
    <property type="match status" value="2"/>
</dbReference>
<keyword evidence="5" id="KW-0812">Transmembrane</keyword>
<evidence type="ECO:0000256" key="3">
    <source>
        <dbReference type="ARBA" id="ARBA00022801"/>
    </source>
</evidence>
<dbReference type="SMART" id="SM00228">
    <property type="entry name" value="PDZ"/>
    <property type="match status" value="1"/>
</dbReference>
<dbReference type="InterPro" id="IPR051201">
    <property type="entry name" value="Chloro_Bact_Ser_Proteases"/>
</dbReference>
<feature type="region of interest" description="Disordered" evidence="4">
    <location>
        <begin position="1"/>
        <end position="145"/>
    </location>
</feature>
<dbReference type="EC" id="3.4.21.-" evidence="7"/>
<dbReference type="InterPro" id="IPR001940">
    <property type="entry name" value="Peptidase_S1C"/>
</dbReference>
<protein>
    <submittedName>
        <fullName evidence="7">Serine protease PepD</fullName>
        <ecNumber evidence="7">3.4.21.-</ecNumber>
    </submittedName>
</protein>
<dbReference type="SUPFAM" id="SSF50494">
    <property type="entry name" value="Trypsin-like serine proteases"/>
    <property type="match status" value="1"/>
</dbReference>
<comment type="similarity">
    <text evidence="1">Belongs to the peptidase S1C family.</text>
</comment>
<keyword evidence="8" id="KW-1185">Reference proteome</keyword>
<comment type="caution">
    <text evidence="7">The sequence shown here is derived from an EMBL/GenBank/DDBJ whole genome shotgun (WGS) entry which is preliminary data.</text>
</comment>
<organism evidence="7 8">
    <name type="scientific">Haloactinomyces albus</name>
    <dbReference type="NCBI Taxonomy" id="1352928"/>
    <lineage>
        <taxon>Bacteria</taxon>
        <taxon>Bacillati</taxon>
        <taxon>Actinomycetota</taxon>
        <taxon>Actinomycetes</taxon>
        <taxon>Actinopolysporales</taxon>
        <taxon>Actinopolysporaceae</taxon>
        <taxon>Haloactinomyces</taxon>
    </lineage>
</organism>
<dbReference type="AlphaFoldDB" id="A0AAE3ZCZ9"/>
<keyword evidence="5" id="KW-0472">Membrane</keyword>
<evidence type="ECO:0000256" key="4">
    <source>
        <dbReference type="SAM" id="MobiDB-lite"/>
    </source>
</evidence>
<feature type="transmembrane region" description="Helical" evidence="5">
    <location>
        <begin position="148"/>
        <end position="171"/>
    </location>
</feature>
<dbReference type="InterPro" id="IPR001478">
    <property type="entry name" value="PDZ"/>
</dbReference>
<dbReference type="GO" id="GO:0004252">
    <property type="term" value="F:serine-type endopeptidase activity"/>
    <property type="evidence" value="ECO:0007669"/>
    <property type="project" value="InterPro"/>
</dbReference>
<keyword evidence="3 7" id="KW-0378">Hydrolase</keyword>
<dbReference type="PANTHER" id="PTHR43343">
    <property type="entry name" value="PEPTIDASE S12"/>
    <property type="match status" value="1"/>
</dbReference>
<gene>
    <name evidence="7" type="ORF">JOF55_001569</name>
</gene>
<feature type="compositionally biased region" description="Low complexity" evidence="4">
    <location>
        <begin position="39"/>
        <end position="54"/>
    </location>
</feature>
<keyword evidence="2 7" id="KW-0645">Protease</keyword>
<dbReference type="InterPro" id="IPR043504">
    <property type="entry name" value="Peptidase_S1_PA_chymotrypsin"/>
</dbReference>
<evidence type="ECO:0000256" key="1">
    <source>
        <dbReference type="ARBA" id="ARBA00010541"/>
    </source>
</evidence>
<dbReference type="GO" id="GO:0006508">
    <property type="term" value="P:proteolysis"/>
    <property type="evidence" value="ECO:0007669"/>
    <property type="project" value="UniProtKB-KW"/>
</dbReference>
<sequence>MTENTPGPSGDTPRDSDQQAESAPQQGTPGDMPSAGEYSQSTEQQPSAAAEQQSDLQATPEQHPAQYPHTAQQYPQGQPYASGSPYAQVHYGQQQYSPGQYGQEQPAQGPFPPGQYGQGWQQGQGGYPQPANATQTLPRSGRGGKGRLVAGVTTLALVAGLIGGGVGSFAWNQLGGSGSGNSAVTALDAPPPASNTSDAPAGSVQAVADKVLPSVVQIQVQTMQGQGSGSGIIISQDGYILTNNHVVQGGQQGRIAVRLNDRRVLSAEVVGTAPKSDLAVLKIDATGLNPAELGRSGNLEVGASVVAIGSPFGLSGTVTSGIISAKNRPVRAGGSQGSQSTVINALQTDAAINPGNSGGPLVNMNGRVVGINSAIYSPSSGRGSAGSVGLGFAIPIDHARRIGRQLIETGSAEQTTLGVRITPADGISGARVVKVDPGSPAEQGGVRAGDVITKVNNRVITSADELIAAIRSHAPGDRVTLTLTDGNGGNKRTTQVTLTGK</sequence>
<dbReference type="InterPro" id="IPR036034">
    <property type="entry name" value="PDZ_sf"/>
</dbReference>
<name>A0AAE3ZCZ9_9ACTN</name>
<dbReference type="EMBL" id="JAVDXW010000001">
    <property type="protein sequence ID" value="MDR7301388.1"/>
    <property type="molecule type" value="Genomic_DNA"/>
</dbReference>
<feature type="compositionally biased region" description="Polar residues" evidence="4">
    <location>
        <begin position="69"/>
        <end position="81"/>
    </location>
</feature>
<keyword evidence="5" id="KW-1133">Transmembrane helix</keyword>